<evidence type="ECO:0000313" key="3">
    <source>
        <dbReference type="EMBL" id="KAK7909613.1"/>
    </source>
</evidence>
<dbReference type="Proteomes" id="UP001460270">
    <property type="component" value="Unassembled WGS sequence"/>
</dbReference>
<dbReference type="PANTHER" id="PTHR21740:SF3">
    <property type="entry name" value="NCK-ASSOCIATED PROTEIN 5-LIKE"/>
    <property type="match status" value="1"/>
</dbReference>
<protein>
    <submittedName>
        <fullName evidence="3">Uncharacterized protein</fullName>
    </submittedName>
</protein>
<dbReference type="GO" id="GO:0035371">
    <property type="term" value="C:microtubule plus-end"/>
    <property type="evidence" value="ECO:0007669"/>
    <property type="project" value="TreeGrafter"/>
</dbReference>
<dbReference type="GO" id="GO:0001578">
    <property type="term" value="P:microtubule bundle formation"/>
    <property type="evidence" value="ECO:0007669"/>
    <property type="project" value="TreeGrafter"/>
</dbReference>
<evidence type="ECO:0000313" key="4">
    <source>
        <dbReference type="Proteomes" id="UP001460270"/>
    </source>
</evidence>
<feature type="coiled-coil region" evidence="1">
    <location>
        <begin position="66"/>
        <end position="100"/>
    </location>
</feature>
<gene>
    <name evidence="3" type="ORF">WMY93_014297</name>
</gene>
<dbReference type="EMBL" id="JBBPFD010000010">
    <property type="protein sequence ID" value="KAK7909613.1"/>
    <property type="molecule type" value="Genomic_DNA"/>
</dbReference>
<feature type="region of interest" description="Disordered" evidence="2">
    <location>
        <begin position="164"/>
        <end position="218"/>
    </location>
</feature>
<evidence type="ECO:0000256" key="2">
    <source>
        <dbReference type="SAM" id="MobiDB-lite"/>
    </source>
</evidence>
<dbReference type="InterPro" id="IPR026163">
    <property type="entry name" value="Nckap5l"/>
</dbReference>
<evidence type="ECO:0000256" key="1">
    <source>
        <dbReference type="SAM" id="Coils"/>
    </source>
</evidence>
<keyword evidence="4" id="KW-1185">Reference proteome</keyword>
<dbReference type="AlphaFoldDB" id="A0AAW0P426"/>
<accession>A0AAW0P426</accession>
<proteinExistence type="predicted"/>
<reference evidence="4" key="1">
    <citation type="submission" date="2024-04" db="EMBL/GenBank/DDBJ databases">
        <title>Salinicola lusitanus LLJ914,a marine bacterium isolated from the Okinawa Trough.</title>
        <authorList>
            <person name="Li J."/>
        </authorList>
    </citation>
    <scope>NUCLEOTIDE SEQUENCE [LARGE SCALE GENOMIC DNA]</scope>
</reference>
<keyword evidence="1" id="KW-0175">Coiled coil</keyword>
<organism evidence="3 4">
    <name type="scientific">Mugilogobius chulae</name>
    <name type="common">yellowstripe goby</name>
    <dbReference type="NCBI Taxonomy" id="88201"/>
    <lineage>
        <taxon>Eukaryota</taxon>
        <taxon>Metazoa</taxon>
        <taxon>Chordata</taxon>
        <taxon>Craniata</taxon>
        <taxon>Vertebrata</taxon>
        <taxon>Euteleostomi</taxon>
        <taxon>Actinopterygii</taxon>
        <taxon>Neopterygii</taxon>
        <taxon>Teleostei</taxon>
        <taxon>Neoteleostei</taxon>
        <taxon>Acanthomorphata</taxon>
        <taxon>Gobiaria</taxon>
        <taxon>Gobiiformes</taxon>
        <taxon>Gobioidei</taxon>
        <taxon>Gobiidae</taxon>
        <taxon>Gobionellinae</taxon>
        <taxon>Mugilogobius</taxon>
    </lineage>
</organism>
<sequence>MVREICPLHLTLDPSMPLEHLLRSSDRRSAALGDPSPGMRAMSDALEQRVSEEAFGSDEGEEADVESYLEDNSSELMDRLRELEAENSALMLANESQREAYERCLDEVANHVVQALLNQKDLREECIKLKMLVCDLERQNRALCELFQQKLPNHPTTHYQVKRRRNEAKPHTTSCGGELKEEPAAGGETSWSEMRQDDEAADPGEDLRADQRIGWMCE</sequence>
<name>A0AAW0P426_9GOBI</name>
<comment type="caution">
    <text evidence="3">The sequence shown here is derived from an EMBL/GenBank/DDBJ whole genome shotgun (WGS) entry which is preliminary data.</text>
</comment>
<dbReference type="GO" id="GO:0007019">
    <property type="term" value="P:microtubule depolymerization"/>
    <property type="evidence" value="ECO:0007669"/>
    <property type="project" value="TreeGrafter"/>
</dbReference>
<dbReference type="PANTHER" id="PTHR21740">
    <property type="entry name" value="NCK-ASSOCIATED PROTEIN 5"/>
    <property type="match status" value="1"/>
</dbReference>